<dbReference type="AlphaFoldDB" id="A0AAP2DXS8"/>
<dbReference type="RefSeq" id="WP_254083309.1">
    <property type="nucleotide sequence ID" value="NZ_JAHESE010000003.1"/>
</dbReference>
<evidence type="ECO:0000256" key="1">
    <source>
        <dbReference type="SAM" id="SignalP"/>
    </source>
</evidence>
<name>A0AAP2DXS8_9BACT</name>
<evidence type="ECO:0000313" key="2">
    <source>
        <dbReference type="EMBL" id="MBT1707719.1"/>
    </source>
</evidence>
<dbReference type="EMBL" id="JAHESE010000003">
    <property type="protein sequence ID" value="MBT1707719.1"/>
    <property type="molecule type" value="Genomic_DNA"/>
</dbReference>
<dbReference type="Proteomes" id="UP001319080">
    <property type="component" value="Unassembled WGS sequence"/>
</dbReference>
<keyword evidence="1" id="KW-0732">Signal</keyword>
<accession>A0AAP2DXS8</accession>
<gene>
    <name evidence="2" type="ORF">KK062_05785</name>
</gene>
<comment type="caution">
    <text evidence="2">The sequence shown here is derived from an EMBL/GenBank/DDBJ whole genome shotgun (WGS) entry which is preliminary data.</text>
</comment>
<proteinExistence type="predicted"/>
<sequence length="395" mass="45282">MSKINTLAMKYIVLFLFITGSAFSVPAQEIGANFNHDPEIIDFTYLKKTPVEWVRTTPYIFEYIRGKKNVDTEMGLAKVIEAKKAGYKVAFGFRWDFAKFKLNIPAPGSPEEKKYFETAARILNRVGPFLDIFTLGNEPNLETKKEDLQRNAKGIVPLVLFTERLLSEVVEPYYSARKDLKRPDVYTGSLPRLFLKDEQKIPGVVGLIELAQRHPAIKGLAIHLHISDSLEMAEALQFVRTIMPDKPIIVPEFSLFRLYNKHVSDALGDSERGITFASQYGYPPSMKLYEWYSKANTQRVSPKEWEDMFASRSWFPQHFMKTYYRYFQKYGIVLATYGYLSQSAPQKMGPASPTWFVNPIFPMKSLTPLADGSYAPNPLWYDDFVTIVQQGKNGH</sequence>
<organism evidence="2 3">
    <name type="scientific">Dawidia cretensis</name>
    <dbReference type="NCBI Taxonomy" id="2782350"/>
    <lineage>
        <taxon>Bacteria</taxon>
        <taxon>Pseudomonadati</taxon>
        <taxon>Bacteroidota</taxon>
        <taxon>Cytophagia</taxon>
        <taxon>Cytophagales</taxon>
        <taxon>Chryseotaleaceae</taxon>
        <taxon>Dawidia</taxon>
    </lineage>
</organism>
<evidence type="ECO:0000313" key="3">
    <source>
        <dbReference type="Proteomes" id="UP001319080"/>
    </source>
</evidence>
<feature type="signal peptide" evidence="1">
    <location>
        <begin position="1"/>
        <end position="27"/>
    </location>
</feature>
<feature type="chain" id="PRO_5042901623" evidence="1">
    <location>
        <begin position="28"/>
        <end position="395"/>
    </location>
</feature>
<keyword evidence="3" id="KW-1185">Reference proteome</keyword>
<reference evidence="2 3" key="1">
    <citation type="submission" date="2021-05" db="EMBL/GenBank/DDBJ databases">
        <title>A Polyphasic approach of four new species of the genus Ohtaekwangia: Ohtaekwangia histidinii sp. nov., Ohtaekwangia cretensis sp. nov., Ohtaekwangia indiensis sp. nov., Ohtaekwangia reichenbachii sp. nov. from diverse environment.</title>
        <authorList>
            <person name="Octaviana S."/>
        </authorList>
    </citation>
    <scope>NUCLEOTIDE SEQUENCE [LARGE SCALE GENOMIC DNA]</scope>
    <source>
        <strain evidence="2 3">PWU5</strain>
    </source>
</reference>
<protein>
    <submittedName>
        <fullName evidence="2">Uncharacterized protein</fullName>
    </submittedName>
</protein>